<evidence type="ECO:0000313" key="18">
    <source>
        <dbReference type="Proteomes" id="UP000054010"/>
    </source>
</evidence>
<sequence length="463" mass="49722">MRSHARVGYNQGRYRITAKGSTMTNTPYVFPETLPGQHASALVARDNQVMVPMGRVYPLVVDHAQGCEVWDVDGNRLLDATAGIAVLAAGHCHPRLIRVAQQQLTRFTHMAGTDFYNEPMIRAAEKLAALMPQGPAWRVFFTNSGTEAIEASIKLARYATGRQNIIAFYSAFHGRSYGSLSLTASKPRQRRGFFPLLPGTFHAFYANPQRPPLKSDPAHVTETCLNFIEQTLFQTTCPPDSVAAIVIEPIQGEGGYVVPAPGFLAGLRQICDQHGILLIADEVQSGVGRTGKMWGVEHEGVVPDIIASAKGLGGGLPLGAMIARSEVAMQWQPGSHGNTYGGNGLTCAVAHELLTMVEEELMANAAQVGAHLMARLQEVAAHVPQISVVRGRGLMIGAEFVDPASGNPNGKLADAVMEMCFRKGLLVLTCGASTIRFCPPLTLSMAEADEVAERFAVAVRAVL</sequence>
<evidence type="ECO:0000256" key="13">
    <source>
        <dbReference type="ARBA" id="ARBA00031787"/>
    </source>
</evidence>
<gene>
    <name evidence="17" type="ORF">OSCT_1672</name>
</gene>
<comment type="similarity">
    <text evidence="4 16">Belongs to the class-III pyridoxal-phosphate-dependent aminotransferase family.</text>
</comment>
<evidence type="ECO:0000256" key="5">
    <source>
        <dbReference type="ARBA" id="ARBA00012876"/>
    </source>
</evidence>
<dbReference type="InterPro" id="IPR015422">
    <property type="entry name" value="PyrdxlP-dep_Trfase_small"/>
</dbReference>
<dbReference type="InterPro" id="IPR015424">
    <property type="entry name" value="PyrdxlP-dep_Trfase"/>
</dbReference>
<dbReference type="InterPro" id="IPR050103">
    <property type="entry name" value="Class-III_PLP-dep_AT"/>
</dbReference>
<dbReference type="GO" id="GO:0047298">
    <property type="term" value="F:(S)-3-amino-2-methylpropionate transaminase activity"/>
    <property type="evidence" value="ECO:0007669"/>
    <property type="project" value="UniProtKB-EC"/>
</dbReference>
<dbReference type="SUPFAM" id="SSF53383">
    <property type="entry name" value="PLP-dependent transferases"/>
    <property type="match status" value="1"/>
</dbReference>
<dbReference type="GO" id="GO:0030170">
    <property type="term" value="F:pyridoxal phosphate binding"/>
    <property type="evidence" value="ECO:0007669"/>
    <property type="project" value="InterPro"/>
</dbReference>
<proteinExistence type="inferred from homology"/>
<reference evidence="17 18" key="1">
    <citation type="journal article" date="2011" name="J. Bacteriol.">
        <title>Draft genome sequence of the anoxygenic filamentous phototrophic bacterium Oscillochloris trichoides subsp. DG-6.</title>
        <authorList>
            <person name="Kuznetsov B.B."/>
            <person name="Ivanovsky R.N."/>
            <person name="Keppen O.I."/>
            <person name="Sukhacheva M.V."/>
            <person name="Bumazhkin B.K."/>
            <person name="Patutina E.O."/>
            <person name="Beletsky A.V."/>
            <person name="Mardanov A.V."/>
            <person name="Baslerov R.V."/>
            <person name="Panteleeva A.N."/>
            <person name="Kolganova T.V."/>
            <person name="Ravin N.V."/>
            <person name="Skryabin K.G."/>
        </authorList>
    </citation>
    <scope>NUCLEOTIDE SEQUENCE [LARGE SCALE GENOMIC DNA]</scope>
    <source>
        <strain evidence="17 18">DG-6</strain>
    </source>
</reference>
<dbReference type="NCBIfam" id="NF004426">
    <property type="entry name" value="PRK05769.1"/>
    <property type="match status" value="1"/>
</dbReference>
<comment type="catalytic activity">
    <reaction evidence="14">
        <text>4-aminobutanoate + 2-oxoglutarate = succinate semialdehyde + L-glutamate</text>
        <dbReference type="Rhea" id="RHEA:23352"/>
        <dbReference type="ChEBI" id="CHEBI:16810"/>
        <dbReference type="ChEBI" id="CHEBI:29985"/>
        <dbReference type="ChEBI" id="CHEBI:57706"/>
        <dbReference type="ChEBI" id="CHEBI:59888"/>
        <dbReference type="EC" id="2.6.1.19"/>
    </reaction>
</comment>
<evidence type="ECO:0000256" key="1">
    <source>
        <dbReference type="ARBA" id="ARBA00001750"/>
    </source>
</evidence>
<evidence type="ECO:0000256" key="15">
    <source>
        <dbReference type="ARBA" id="ARBA00050054"/>
    </source>
</evidence>
<dbReference type="PROSITE" id="PS00600">
    <property type="entry name" value="AA_TRANSFER_CLASS_3"/>
    <property type="match status" value="1"/>
</dbReference>
<dbReference type="AlphaFoldDB" id="E1IEC1"/>
<dbReference type="InterPro" id="IPR005814">
    <property type="entry name" value="Aminotrans_3"/>
</dbReference>
<keyword evidence="18" id="KW-1185">Reference proteome</keyword>
<organism evidence="17 18">
    <name type="scientific">Oscillochloris trichoides DG-6</name>
    <dbReference type="NCBI Taxonomy" id="765420"/>
    <lineage>
        <taxon>Bacteria</taxon>
        <taxon>Bacillati</taxon>
        <taxon>Chloroflexota</taxon>
        <taxon>Chloroflexia</taxon>
        <taxon>Chloroflexales</taxon>
        <taxon>Chloroflexineae</taxon>
        <taxon>Oscillochloridaceae</taxon>
        <taxon>Oscillochloris</taxon>
    </lineage>
</organism>
<dbReference type="PANTHER" id="PTHR11986:SF58">
    <property type="entry name" value="LEUCINE_METHIONINE RACEMASE"/>
    <property type="match status" value="1"/>
</dbReference>
<dbReference type="EMBL" id="ADVR01000052">
    <property type="protein sequence ID" value="EFO80447.1"/>
    <property type="molecule type" value="Genomic_DNA"/>
</dbReference>
<name>E1IEC1_9CHLR</name>
<dbReference type="Gene3D" id="3.90.1150.10">
    <property type="entry name" value="Aspartate Aminotransferase, domain 1"/>
    <property type="match status" value="1"/>
</dbReference>
<evidence type="ECO:0000256" key="2">
    <source>
        <dbReference type="ARBA" id="ARBA00001933"/>
    </source>
</evidence>
<dbReference type="PANTHER" id="PTHR11986">
    <property type="entry name" value="AMINOTRANSFERASE CLASS III"/>
    <property type="match status" value="1"/>
</dbReference>
<comment type="pathway">
    <text evidence="3">Amino-acid degradation; 4-aminobutanoate degradation.</text>
</comment>
<dbReference type="InterPro" id="IPR015421">
    <property type="entry name" value="PyrdxlP-dep_Trfase_major"/>
</dbReference>
<evidence type="ECO:0000313" key="17">
    <source>
        <dbReference type="EMBL" id="EFO80447.1"/>
    </source>
</evidence>
<evidence type="ECO:0000256" key="3">
    <source>
        <dbReference type="ARBA" id="ARBA00005176"/>
    </source>
</evidence>
<dbReference type="Pfam" id="PF00202">
    <property type="entry name" value="Aminotran_3"/>
    <property type="match status" value="1"/>
</dbReference>
<evidence type="ECO:0000256" key="10">
    <source>
        <dbReference type="ARBA" id="ARBA00029760"/>
    </source>
</evidence>
<dbReference type="HOGENOM" id="CLU_016922_10_0_0"/>
<evidence type="ECO:0000256" key="16">
    <source>
        <dbReference type="RuleBase" id="RU003560"/>
    </source>
</evidence>
<evidence type="ECO:0000256" key="7">
    <source>
        <dbReference type="ARBA" id="ARBA00022576"/>
    </source>
</evidence>
<keyword evidence="9 16" id="KW-0663">Pyridoxal phosphate</keyword>
<evidence type="ECO:0000256" key="12">
    <source>
        <dbReference type="ARBA" id="ARBA00030857"/>
    </source>
</evidence>
<dbReference type="EC" id="2.6.1.22" evidence="5"/>
<evidence type="ECO:0000256" key="11">
    <source>
        <dbReference type="ARBA" id="ARBA00030204"/>
    </source>
</evidence>
<dbReference type="STRING" id="765420.OSCT_1672"/>
<dbReference type="eggNOG" id="COG0160">
    <property type="taxonomic scope" value="Bacteria"/>
</dbReference>
<accession>E1IEC1</accession>
<dbReference type="CDD" id="cd00610">
    <property type="entry name" value="OAT_like"/>
    <property type="match status" value="1"/>
</dbReference>
<dbReference type="GO" id="GO:0034386">
    <property type="term" value="F:4-aminobutyrate:2-oxoglutarate transaminase activity"/>
    <property type="evidence" value="ECO:0007669"/>
    <property type="project" value="UniProtKB-EC"/>
</dbReference>
<comment type="catalytic activity">
    <reaction evidence="1">
        <text>(S)-3-amino-2-methylpropanoate + 2-oxoglutarate = 2-methyl-3-oxopropanoate + L-glutamate</text>
        <dbReference type="Rhea" id="RHEA:13993"/>
        <dbReference type="ChEBI" id="CHEBI:16810"/>
        <dbReference type="ChEBI" id="CHEBI:29985"/>
        <dbReference type="ChEBI" id="CHEBI:57700"/>
        <dbReference type="ChEBI" id="CHEBI:58655"/>
        <dbReference type="EC" id="2.6.1.22"/>
    </reaction>
</comment>
<dbReference type="PIRSF" id="PIRSF000521">
    <property type="entry name" value="Transaminase_4ab_Lys_Orn"/>
    <property type="match status" value="1"/>
</dbReference>
<protein>
    <recommendedName>
        <fullName evidence="12">(S)-3-amino-2-methylpropionate transaminase</fullName>
        <ecNumber evidence="6">2.6.1.19</ecNumber>
        <ecNumber evidence="5">2.6.1.22</ecNumber>
    </recommendedName>
    <alternativeName>
        <fullName evidence="13">GABA aminotransferase</fullName>
    </alternativeName>
    <alternativeName>
        <fullName evidence="11">Gamma-amino-N-butyrate transaminase</fullName>
    </alternativeName>
    <alternativeName>
        <fullName evidence="15">Glutamate:succinic semialdehyde transaminase</fullName>
    </alternativeName>
    <alternativeName>
        <fullName evidence="10">L-AIBAT</fullName>
    </alternativeName>
</protein>
<dbReference type="EC" id="2.6.1.19" evidence="6"/>
<evidence type="ECO:0000256" key="4">
    <source>
        <dbReference type="ARBA" id="ARBA00008954"/>
    </source>
</evidence>
<dbReference type="FunFam" id="3.40.640.10:FF:000013">
    <property type="entry name" value="4-aminobutyrate aminotransferase"/>
    <property type="match status" value="1"/>
</dbReference>
<comment type="cofactor">
    <cofactor evidence="2">
        <name>pyridoxal 5'-phosphate</name>
        <dbReference type="ChEBI" id="CHEBI:597326"/>
    </cofactor>
</comment>
<evidence type="ECO:0000256" key="6">
    <source>
        <dbReference type="ARBA" id="ARBA00012912"/>
    </source>
</evidence>
<dbReference type="Gene3D" id="3.40.640.10">
    <property type="entry name" value="Type I PLP-dependent aspartate aminotransferase-like (Major domain)"/>
    <property type="match status" value="1"/>
</dbReference>
<dbReference type="Proteomes" id="UP000054010">
    <property type="component" value="Unassembled WGS sequence"/>
</dbReference>
<evidence type="ECO:0000256" key="8">
    <source>
        <dbReference type="ARBA" id="ARBA00022679"/>
    </source>
</evidence>
<comment type="caution">
    <text evidence="17">The sequence shown here is derived from an EMBL/GenBank/DDBJ whole genome shotgun (WGS) entry which is preliminary data.</text>
</comment>
<keyword evidence="8" id="KW-0808">Transferase</keyword>
<evidence type="ECO:0000256" key="9">
    <source>
        <dbReference type="ARBA" id="ARBA00022898"/>
    </source>
</evidence>
<dbReference type="InterPro" id="IPR049704">
    <property type="entry name" value="Aminotrans_3_PPA_site"/>
</dbReference>
<dbReference type="GO" id="GO:0042802">
    <property type="term" value="F:identical protein binding"/>
    <property type="evidence" value="ECO:0007669"/>
    <property type="project" value="TreeGrafter"/>
</dbReference>
<keyword evidence="7 17" id="KW-0032">Aminotransferase</keyword>
<evidence type="ECO:0000256" key="14">
    <source>
        <dbReference type="ARBA" id="ARBA00048021"/>
    </source>
</evidence>